<gene>
    <name evidence="4" type="ORF">GBK04_28075</name>
</gene>
<evidence type="ECO:0000313" key="5">
    <source>
        <dbReference type="Proteomes" id="UP000479293"/>
    </source>
</evidence>
<evidence type="ECO:0000256" key="2">
    <source>
        <dbReference type="SAM" id="SignalP"/>
    </source>
</evidence>
<feature type="chain" id="PRO_5028841970" evidence="2">
    <location>
        <begin position="23"/>
        <end position="924"/>
    </location>
</feature>
<sequence>MSRLAFCLLFFIAACGTTPAQTASPQQSLNQYVAFLNQSVEEVIRRFDMVRAYQEDVTRYRNKPDFLLRLASSGPLEEFYYQKALAGSGLTASEKQHLNAGTEALWQLLTQLDQTGKALETYVRLKNYQNDNLRQSDQLISEMQAHFLAFSRDKTALFEQIQSVYRHYLPTSPTDPYLATEKDMEQILLSQQQLLDSLPYYLQEDQPTVWPVDRVQASMLADEKWLGTFGKAQSKIAYPASDMVNAFKSELLAIQAVKQRAIDENTYAARQSAHYGNGVYLSLIKQYNQGLLGIHRSFVLYSKSARPLLDYPSYSPVFTPQSSQSVAPTTARTVPFQDKPRPDFTLKPSATPASRALFETLNGYVEWINESLRQMHTLQVLVRNYQQSAEYYRDPARASQRANLTYSHEDFKVPLSAYQLLMTHSTSLPGPYRTAVQDQAEVLRSMLQEMDGLSIELISYTREKQYLQDRLTRSDAILNRYAHLFDTFDQKKEQLYTDIRRIYESYPAASPTSSWQVAGHALQRTLDEDHEILFGVKGYLKGEANQLPGTTRAETSARQLIADEYQNLKGLPRYGRSNGLCPYSPYEDLAENTSRFAGMAQAVKPVPANYTRHPYESFYYFYNNELVYQYNKFSELAAGKNILLLKAVRQPDLFILQRFPARAAVAANTRPSAKQGVPDNKPIVENKPAEKLSGKPANESIAAIDPQKPQIVRDTVYIKETRVDTVYIDRTDQREVTRSLAGFAANNMILLLDVSGSMDSPVKLPLLKRSIKSLLPLLRPEDQLSIVVYSGKARIALKPTSGAETAMIARVIDQLSSTGETDGNGGLTLAYKVANKQYIRAGNNRIILATDGEFPVSNEVLQLIDENARQDIFLTVFTFGRNPFMGKNLKKLSQAGRGTYTHVTDQTADLQLILEAQAKQVPSK</sequence>
<feature type="compositionally biased region" description="Basic and acidic residues" evidence="1">
    <location>
        <begin position="682"/>
        <end position="693"/>
    </location>
</feature>
<dbReference type="AlphaFoldDB" id="A0A7C9FFX6"/>
<organism evidence="4 5">
    <name type="scientific">Salmonirosea aquatica</name>
    <dbReference type="NCBI Taxonomy" id="2654236"/>
    <lineage>
        <taxon>Bacteria</taxon>
        <taxon>Pseudomonadati</taxon>
        <taxon>Bacteroidota</taxon>
        <taxon>Cytophagia</taxon>
        <taxon>Cytophagales</taxon>
        <taxon>Spirosomataceae</taxon>
        <taxon>Salmonirosea</taxon>
    </lineage>
</organism>
<comment type="caution">
    <text evidence="4">The sequence shown here is derived from an EMBL/GenBank/DDBJ whole genome shotgun (WGS) entry which is preliminary data.</text>
</comment>
<keyword evidence="5" id="KW-1185">Reference proteome</keyword>
<dbReference type="PROSITE" id="PS50234">
    <property type="entry name" value="VWFA"/>
    <property type="match status" value="1"/>
</dbReference>
<dbReference type="InterPro" id="IPR051266">
    <property type="entry name" value="CLCR"/>
</dbReference>
<feature type="signal peptide" evidence="2">
    <location>
        <begin position="1"/>
        <end position="22"/>
    </location>
</feature>
<feature type="domain" description="VWFA" evidence="3">
    <location>
        <begin position="747"/>
        <end position="917"/>
    </location>
</feature>
<reference evidence="4 5" key="1">
    <citation type="submission" date="2019-10" db="EMBL/GenBank/DDBJ databases">
        <title>Draft Genome Sequence of Cytophagaceae sp. SJW1-29.</title>
        <authorList>
            <person name="Choi A."/>
        </authorList>
    </citation>
    <scope>NUCLEOTIDE SEQUENCE [LARGE SCALE GENOMIC DNA]</scope>
    <source>
        <strain evidence="4 5">SJW1-29</strain>
    </source>
</reference>
<dbReference type="PROSITE" id="PS51257">
    <property type="entry name" value="PROKAR_LIPOPROTEIN"/>
    <property type="match status" value="1"/>
</dbReference>
<proteinExistence type="predicted"/>
<dbReference type="SMART" id="SM00327">
    <property type="entry name" value="VWA"/>
    <property type="match status" value="1"/>
</dbReference>
<feature type="region of interest" description="Disordered" evidence="1">
    <location>
        <begin position="670"/>
        <end position="697"/>
    </location>
</feature>
<dbReference type="PANTHER" id="PTHR10579">
    <property type="entry name" value="CALCIUM-ACTIVATED CHLORIDE CHANNEL REGULATOR"/>
    <property type="match status" value="1"/>
</dbReference>
<dbReference type="Proteomes" id="UP000479293">
    <property type="component" value="Unassembled WGS sequence"/>
</dbReference>
<dbReference type="PANTHER" id="PTHR10579:SF43">
    <property type="entry name" value="ZINC FINGER (C3HC4-TYPE RING FINGER) FAMILY PROTEIN"/>
    <property type="match status" value="1"/>
</dbReference>
<dbReference type="InterPro" id="IPR036465">
    <property type="entry name" value="vWFA_dom_sf"/>
</dbReference>
<dbReference type="RefSeq" id="WP_152765625.1">
    <property type="nucleotide sequence ID" value="NZ_WHLY01000002.1"/>
</dbReference>
<evidence type="ECO:0000256" key="1">
    <source>
        <dbReference type="SAM" id="MobiDB-lite"/>
    </source>
</evidence>
<evidence type="ECO:0000313" key="4">
    <source>
        <dbReference type="EMBL" id="MPR37087.1"/>
    </source>
</evidence>
<dbReference type="SUPFAM" id="SSF53300">
    <property type="entry name" value="vWA-like"/>
    <property type="match status" value="1"/>
</dbReference>
<dbReference type="InterPro" id="IPR002035">
    <property type="entry name" value="VWF_A"/>
</dbReference>
<dbReference type="Pfam" id="PF13519">
    <property type="entry name" value="VWA_2"/>
    <property type="match status" value="1"/>
</dbReference>
<name>A0A7C9FFX6_9BACT</name>
<accession>A0A7C9FFX6</accession>
<keyword evidence="2" id="KW-0732">Signal</keyword>
<dbReference type="EMBL" id="WHLY01000002">
    <property type="protein sequence ID" value="MPR37087.1"/>
    <property type="molecule type" value="Genomic_DNA"/>
</dbReference>
<evidence type="ECO:0000259" key="3">
    <source>
        <dbReference type="PROSITE" id="PS50234"/>
    </source>
</evidence>
<protein>
    <submittedName>
        <fullName evidence="4">VWA domain-containing protein</fullName>
    </submittedName>
</protein>
<dbReference type="Gene3D" id="3.40.50.410">
    <property type="entry name" value="von Willebrand factor, type A domain"/>
    <property type="match status" value="1"/>
</dbReference>